<keyword evidence="8" id="KW-0496">Mitochondrion</keyword>
<dbReference type="InterPro" id="IPR004217">
    <property type="entry name" value="Tim10-like"/>
</dbReference>
<evidence type="ECO:0000313" key="10">
    <source>
        <dbReference type="EMBL" id="KAK9416158.1"/>
    </source>
</evidence>
<evidence type="ECO:0000256" key="5">
    <source>
        <dbReference type="ARBA" id="ARBA00023010"/>
    </source>
</evidence>
<evidence type="ECO:0000256" key="7">
    <source>
        <dbReference type="ARBA" id="ARBA00023186"/>
    </source>
</evidence>
<keyword evidence="7 8" id="KW-0143">Chaperone</keyword>
<dbReference type="Pfam" id="PF02953">
    <property type="entry name" value="zf-Tim10_DDP"/>
    <property type="match status" value="1"/>
</dbReference>
<evidence type="ECO:0000256" key="3">
    <source>
        <dbReference type="ARBA" id="ARBA00022792"/>
    </source>
</evidence>
<keyword evidence="11" id="KW-1185">Reference proteome</keyword>
<evidence type="ECO:0000256" key="2">
    <source>
        <dbReference type="ARBA" id="ARBA00006720"/>
    </source>
</evidence>
<sequence>MDSESVKQEVIKQVRAQYAMTNARELIEKINEHCFQKCVPKPGSSLASGEQTCFTQCMEKYMSAWNQVSTTYISRIQRGD</sequence>
<evidence type="ECO:0000256" key="6">
    <source>
        <dbReference type="ARBA" id="ARBA00023157"/>
    </source>
</evidence>
<accession>A0ABR2UNR7</accession>
<keyword evidence="3 8" id="KW-0999">Mitochondrion inner membrane</keyword>
<protein>
    <recommendedName>
        <fullName evidence="8">Mitochondrial import inner membrane translocase subunit</fullName>
    </recommendedName>
</protein>
<dbReference type="EMBL" id="JARVKF010000408">
    <property type="protein sequence ID" value="KAK9416158.1"/>
    <property type="molecule type" value="Genomic_DNA"/>
</dbReference>
<keyword evidence="3 8" id="KW-0472">Membrane</keyword>
<dbReference type="Proteomes" id="UP001408356">
    <property type="component" value="Unassembled WGS sequence"/>
</dbReference>
<evidence type="ECO:0000256" key="1">
    <source>
        <dbReference type="ARBA" id="ARBA00004137"/>
    </source>
</evidence>
<organism evidence="10 11">
    <name type="scientific">Seiridium unicorne</name>
    <dbReference type="NCBI Taxonomy" id="138068"/>
    <lineage>
        <taxon>Eukaryota</taxon>
        <taxon>Fungi</taxon>
        <taxon>Dikarya</taxon>
        <taxon>Ascomycota</taxon>
        <taxon>Pezizomycotina</taxon>
        <taxon>Sordariomycetes</taxon>
        <taxon>Xylariomycetidae</taxon>
        <taxon>Amphisphaeriales</taxon>
        <taxon>Sporocadaceae</taxon>
        <taxon>Seiridium</taxon>
    </lineage>
</organism>
<keyword evidence="4 8" id="KW-0653">Protein transport</keyword>
<evidence type="ECO:0000256" key="8">
    <source>
        <dbReference type="RuleBase" id="RU367043"/>
    </source>
</evidence>
<reference evidence="10 11" key="1">
    <citation type="journal article" date="2024" name="J. Plant Pathol.">
        <title>Sequence and assembly of the genome of Seiridium unicorne, isolate CBS 538.82, causal agent of cypress canker disease.</title>
        <authorList>
            <person name="Scali E."/>
            <person name="Rocca G.D."/>
            <person name="Danti R."/>
            <person name="Garbelotto M."/>
            <person name="Barberini S."/>
            <person name="Baroncelli R."/>
            <person name="Emiliani G."/>
        </authorList>
    </citation>
    <scope>NUCLEOTIDE SEQUENCE [LARGE SCALE GENOMIC DNA]</scope>
    <source>
        <strain evidence="10 11">BM-138-508</strain>
    </source>
</reference>
<evidence type="ECO:0000256" key="4">
    <source>
        <dbReference type="ARBA" id="ARBA00022927"/>
    </source>
</evidence>
<proteinExistence type="inferred from homology"/>
<comment type="caution">
    <text evidence="10">The sequence shown here is derived from an EMBL/GenBank/DDBJ whole genome shotgun (WGS) entry which is preliminary data.</text>
</comment>
<dbReference type="InterPro" id="IPR035427">
    <property type="entry name" value="Tim10-like_dom_sf"/>
</dbReference>
<dbReference type="SUPFAM" id="SSF144122">
    <property type="entry name" value="Tim10-like"/>
    <property type="match status" value="1"/>
</dbReference>
<evidence type="ECO:0000259" key="9">
    <source>
        <dbReference type="Pfam" id="PF02953"/>
    </source>
</evidence>
<gene>
    <name evidence="10" type="ORF">SUNI508_09738</name>
</gene>
<keyword evidence="5 8" id="KW-0811">Translocation</keyword>
<comment type="domain">
    <text evidence="8">The twin CX3C motif contains 4 conserved Cys residues that form 2 disulfide bonds in the mitochondrial intermembrane space.</text>
</comment>
<keyword evidence="8" id="KW-0813">Transport</keyword>
<keyword evidence="6 8" id="KW-1015">Disulfide bond</keyword>
<evidence type="ECO:0000313" key="11">
    <source>
        <dbReference type="Proteomes" id="UP001408356"/>
    </source>
</evidence>
<name>A0ABR2UNR7_9PEZI</name>
<dbReference type="Gene3D" id="1.10.287.810">
    <property type="entry name" value="Mitochondrial import inner membrane translocase subunit tim13 like domains"/>
    <property type="match status" value="1"/>
</dbReference>
<comment type="subcellular location">
    <subcellularLocation>
        <location evidence="1 8">Mitochondrion inner membrane</location>
        <topology evidence="1 8">Peripheral membrane protein</topology>
        <orientation evidence="1 8">Intermembrane side</orientation>
    </subcellularLocation>
</comment>
<comment type="similarity">
    <text evidence="2 8">Belongs to the small Tim family.</text>
</comment>
<feature type="domain" description="Tim10-like" evidence="9">
    <location>
        <begin position="12"/>
        <end position="73"/>
    </location>
</feature>
<comment type="subunit">
    <text evidence="8">Heterohexamer.</text>
</comment>
<comment type="function">
    <text evidence="8">Mitochondrial intermembrane chaperone that participates in the import and insertion of some multi-pass transmembrane proteins into the mitochondrial inner membrane. Also required for the transfer of beta-barrel precursors from the TOM complex to the sorting and assembly machinery (SAM complex) of the outer membrane. Acts as a chaperone-like protein that protects the hydrophobic precursors from aggregation and guide them through the mitochondrial intermembrane space.</text>
</comment>